<protein>
    <submittedName>
        <fullName evidence="1">Uncharacterized protein</fullName>
    </submittedName>
</protein>
<sequence length="56" mass="6670">MKRVTCRICGKRRIPWFKRWRGDSVVKKYSTGWLAIEVRVRPLSPYICGNCVEEKL</sequence>
<comment type="caution">
    <text evidence="1">The sequence shown here is derived from an EMBL/GenBank/DDBJ whole genome shotgun (WGS) entry which is preliminary data.</text>
</comment>
<dbReference type="EMBL" id="LAZR01015431">
    <property type="protein sequence ID" value="KKM13202.1"/>
    <property type="molecule type" value="Genomic_DNA"/>
</dbReference>
<proteinExistence type="predicted"/>
<name>A0A0F9HDD7_9ZZZZ</name>
<reference evidence="1" key="1">
    <citation type="journal article" date="2015" name="Nature">
        <title>Complex archaea that bridge the gap between prokaryotes and eukaryotes.</title>
        <authorList>
            <person name="Spang A."/>
            <person name="Saw J.H."/>
            <person name="Jorgensen S.L."/>
            <person name="Zaremba-Niedzwiedzka K."/>
            <person name="Martijn J."/>
            <person name="Lind A.E."/>
            <person name="van Eijk R."/>
            <person name="Schleper C."/>
            <person name="Guy L."/>
            <person name="Ettema T.J."/>
        </authorList>
    </citation>
    <scope>NUCLEOTIDE SEQUENCE</scope>
</reference>
<gene>
    <name evidence="1" type="ORF">LCGC14_1718650</name>
</gene>
<accession>A0A0F9HDD7</accession>
<evidence type="ECO:0000313" key="1">
    <source>
        <dbReference type="EMBL" id="KKM13202.1"/>
    </source>
</evidence>
<organism evidence="1">
    <name type="scientific">marine sediment metagenome</name>
    <dbReference type="NCBI Taxonomy" id="412755"/>
    <lineage>
        <taxon>unclassified sequences</taxon>
        <taxon>metagenomes</taxon>
        <taxon>ecological metagenomes</taxon>
    </lineage>
</organism>
<dbReference type="AlphaFoldDB" id="A0A0F9HDD7"/>